<organism evidence="1 2">
    <name type="scientific">Carya illinoinensis</name>
    <name type="common">Pecan</name>
    <dbReference type="NCBI Taxonomy" id="32201"/>
    <lineage>
        <taxon>Eukaryota</taxon>
        <taxon>Viridiplantae</taxon>
        <taxon>Streptophyta</taxon>
        <taxon>Embryophyta</taxon>
        <taxon>Tracheophyta</taxon>
        <taxon>Spermatophyta</taxon>
        <taxon>Magnoliopsida</taxon>
        <taxon>eudicotyledons</taxon>
        <taxon>Gunneridae</taxon>
        <taxon>Pentapetalae</taxon>
        <taxon>rosids</taxon>
        <taxon>fabids</taxon>
        <taxon>Fagales</taxon>
        <taxon>Juglandaceae</taxon>
        <taxon>Carya</taxon>
    </lineage>
</organism>
<gene>
    <name evidence="1" type="ORF">I3842_01G122000</name>
</gene>
<accession>A0A922KAP8</accession>
<dbReference type="AlphaFoldDB" id="A0A922KAP8"/>
<dbReference type="CDD" id="cd22162">
    <property type="entry name" value="F-box_AtSKIP3-like"/>
    <property type="match status" value="1"/>
</dbReference>
<name>A0A922KAP8_CARIL</name>
<comment type="caution">
    <text evidence="1">The sequence shown here is derived from an EMBL/GenBank/DDBJ whole genome shotgun (WGS) entry which is preliminary data.</text>
</comment>
<reference evidence="1" key="1">
    <citation type="submission" date="2021-01" db="EMBL/GenBank/DDBJ databases">
        <authorList>
            <person name="Lovell J.T."/>
            <person name="Bentley N."/>
            <person name="Bhattarai G."/>
            <person name="Jenkins J.W."/>
            <person name="Sreedasyam A."/>
            <person name="Alarcon Y."/>
            <person name="Bock C."/>
            <person name="Boston L."/>
            <person name="Carlson J."/>
            <person name="Cervantes K."/>
            <person name="Clermont K."/>
            <person name="Krom N."/>
            <person name="Kubenka K."/>
            <person name="Mamidi S."/>
            <person name="Mattison C."/>
            <person name="Monteros M."/>
            <person name="Pisani C."/>
            <person name="Plott C."/>
            <person name="Rajasekar S."/>
            <person name="Rhein H.S."/>
            <person name="Rohla C."/>
            <person name="Song M."/>
            <person name="Hilaire R.S."/>
            <person name="Shu S."/>
            <person name="Wells L."/>
            <person name="Wang X."/>
            <person name="Webber J."/>
            <person name="Heerema R.J."/>
            <person name="Klein P."/>
            <person name="Conner P."/>
            <person name="Grauke L."/>
            <person name="Grimwood J."/>
            <person name="Schmutz J."/>
            <person name="Randall J.J."/>
        </authorList>
    </citation>
    <scope>NUCLEOTIDE SEQUENCE</scope>
    <source>
        <tissue evidence="1">Leaf</tissue>
    </source>
</reference>
<dbReference type="PANTHER" id="PTHR32278:SF136">
    <property type="entry name" value="F-BOX PROTEIN PP2-B10-LIKE"/>
    <property type="match status" value="1"/>
</dbReference>
<evidence type="ECO:0000313" key="1">
    <source>
        <dbReference type="EMBL" id="KAG6731287.1"/>
    </source>
</evidence>
<sequence length="287" mass="32774">MKRKISEIMDYSSELPEDSIADKLSKTSPPDACRTSLVSRTFSSAAASNLVWEALLPPDHQQIISELVLSSSSLNILSKKDLYFSLCDKPILIGNGNRSVTIHKWSGKKSYMLGARELMVTWGDASQYWKWSSLPGSPVLPKSRFSEVAHLVDVCWLHVWGTIETKILSPNTRYGAYLIYTIGDQFHGLDKPVKLSVRFLDEIRCDFINAHLLSTTSMDIDAPGEEEEEEDARFPRDREDMWMEIEMGEFFNYDHVDRVVEMQLRETEVLNWKSGLVIHGIEVRPKD</sequence>
<dbReference type="EMBL" id="CM031825">
    <property type="protein sequence ID" value="KAG6731287.1"/>
    <property type="molecule type" value="Genomic_DNA"/>
</dbReference>
<dbReference type="Pfam" id="PF14299">
    <property type="entry name" value="PP2"/>
    <property type="match status" value="1"/>
</dbReference>
<dbReference type="InterPro" id="IPR025886">
    <property type="entry name" value="PP2-like"/>
</dbReference>
<protein>
    <submittedName>
        <fullName evidence="1">Uncharacterized protein</fullName>
    </submittedName>
</protein>
<evidence type="ECO:0000313" key="2">
    <source>
        <dbReference type="Proteomes" id="UP000811246"/>
    </source>
</evidence>
<dbReference type="PANTHER" id="PTHR32278">
    <property type="entry name" value="F-BOX DOMAIN-CONTAINING PROTEIN"/>
    <property type="match status" value="1"/>
</dbReference>
<dbReference type="Proteomes" id="UP000811246">
    <property type="component" value="Chromosome 1"/>
</dbReference>
<proteinExistence type="predicted"/>